<proteinExistence type="predicted"/>
<dbReference type="RefSeq" id="XP_033650699.1">
    <property type="nucleotide sequence ID" value="XM_033802080.1"/>
</dbReference>
<name>A0A6A6J9A1_WESOR</name>
<feature type="region of interest" description="Disordered" evidence="1">
    <location>
        <begin position="292"/>
        <end position="311"/>
    </location>
</feature>
<protein>
    <submittedName>
        <fullName evidence="2">Uncharacterized protein</fullName>
    </submittedName>
</protein>
<evidence type="ECO:0000256" key="1">
    <source>
        <dbReference type="SAM" id="MobiDB-lite"/>
    </source>
</evidence>
<organism evidence="2 3">
    <name type="scientific">Westerdykella ornata</name>
    <dbReference type="NCBI Taxonomy" id="318751"/>
    <lineage>
        <taxon>Eukaryota</taxon>
        <taxon>Fungi</taxon>
        <taxon>Dikarya</taxon>
        <taxon>Ascomycota</taxon>
        <taxon>Pezizomycotina</taxon>
        <taxon>Dothideomycetes</taxon>
        <taxon>Pleosporomycetidae</taxon>
        <taxon>Pleosporales</taxon>
        <taxon>Sporormiaceae</taxon>
        <taxon>Westerdykella</taxon>
    </lineage>
</organism>
<sequence length="311" mass="33165">QLKDLGSRVWSRGCRGRSSVQGPESLGLVQEEQPSEANQMLSEGEQDFLFSSFFLARSADRPGHAEQVADGLLVWVCDSDGIAIMPCTKEKGCALCRVDPPGGTMHGSHRGMGCIWSTATRLGTAGDFSSLPEESLAVGKRLVVLSLAVPFVGELRVPRDGGSLVHRRASHCRSAAPAAERFSSNLFINKKTARVSGDCRVDSSVLVVSATEKCPLSGKEMQPGFIVLRLHQHSTRRRGTLEAQMDNGQGVGGWSGRLGVVSDPGARGVGGSFLPCGNAPEANHLMEATLTSPHARPSLPRPSQFQGPPEW</sequence>
<accession>A0A6A6J9A1</accession>
<dbReference type="AlphaFoldDB" id="A0A6A6J9A1"/>
<dbReference type="EMBL" id="ML986513">
    <property type="protein sequence ID" value="KAF2273160.1"/>
    <property type="molecule type" value="Genomic_DNA"/>
</dbReference>
<feature type="non-terminal residue" evidence="2">
    <location>
        <position position="1"/>
    </location>
</feature>
<evidence type="ECO:0000313" key="3">
    <source>
        <dbReference type="Proteomes" id="UP000800097"/>
    </source>
</evidence>
<keyword evidence="3" id="KW-1185">Reference proteome</keyword>
<dbReference type="Proteomes" id="UP000800097">
    <property type="component" value="Unassembled WGS sequence"/>
</dbReference>
<dbReference type="GeneID" id="54555255"/>
<feature type="region of interest" description="Disordered" evidence="1">
    <location>
        <begin position="15"/>
        <end position="39"/>
    </location>
</feature>
<reference evidence="2" key="1">
    <citation type="journal article" date="2020" name="Stud. Mycol.">
        <title>101 Dothideomycetes genomes: a test case for predicting lifestyles and emergence of pathogens.</title>
        <authorList>
            <person name="Haridas S."/>
            <person name="Albert R."/>
            <person name="Binder M."/>
            <person name="Bloem J."/>
            <person name="Labutti K."/>
            <person name="Salamov A."/>
            <person name="Andreopoulos B."/>
            <person name="Baker S."/>
            <person name="Barry K."/>
            <person name="Bills G."/>
            <person name="Bluhm B."/>
            <person name="Cannon C."/>
            <person name="Castanera R."/>
            <person name="Culley D."/>
            <person name="Daum C."/>
            <person name="Ezra D."/>
            <person name="Gonzalez J."/>
            <person name="Henrissat B."/>
            <person name="Kuo A."/>
            <person name="Liang C."/>
            <person name="Lipzen A."/>
            <person name="Lutzoni F."/>
            <person name="Magnuson J."/>
            <person name="Mondo S."/>
            <person name="Nolan M."/>
            <person name="Ohm R."/>
            <person name="Pangilinan J."/>
            <person name="Park H.-J."/>
            <person name="Ramirez L."/>
            <person name="Alfaro M."/>
            <person name="Sun H."/>
            <person name="Tritt A."/>
            <person name="Yoshinaga Y."/>
            <person name="Zwiers L.-H."/>
            <person name="Turgeon B."/>
            <person name="Goodwin S."/>
            <person name="Spatafora J."/>
            <person name="Crous P."/>
            <person name="Grigoriev I."/>
        </authorList>
    </citation>
    <scope>NUCLEOTIDE SEQUENCE</scope>
    <source>
        <strain evidence="2">CBS 379.55</strain>
    </source>
</reference>
<evidence type="ECO:0000313" key="2">
    <source>
        <dbReference type="EMBL" id="KAF2273160.1"/>
    </source>
</evidence>
<feature type="compositionally biased region" description="Polar residues" evidence="1">
    <location>
        <begin position="301"/>
        <end position="311"/>
    </location>
</feature>
<gene>
    <name evidence="2" type="ORF">EI97DRAFT_482852</name>
</gene>